<dbReference type="Proteomes" id="UP000663873">
    <property type="component" value="Unassembled WGS sequence"/>
</dbReference>
<name>A0A821WHV8_9BILA</name>
<comment type="caution">
    <text evidence="2">The sequence shown here is derived from an EMBL/GenBank/DDBJ whole genome shotgun (WGS) entry which is preliminary data.</text>
</comment>
<reference evidence="2" key="1">
    <citation type="submission" date="2021-02" db="EMBL/GenBank/DDBJ databases">
        <authorList>
            <person name="Nowell W R."/>
        </authorList>
    </citation>
    <scope>NUCLEOTIDE SEQUENCE</scope>
</reference>
<feature type="region of interest" description="Disordered" evidence="1">
    <location>
        <begin position="19"/>
        <end position="45"/>
    </location>
</feature>
<dbReference type="AlphaFoldDB" id="A0A821WHV8"/>
<dbReference type="EMBL" id="CAJOBP010083547">
    <property type="protein sequence ID" value="CAF4923003.1"/>
    <property type="molecule type" value="Genomic_DNA"/>
</dbReference>
<gene>
    <name evidence="2" type="ORF">UJA718_LOCUS46517</name>
</gene>
<evidence type="ECO:0000313" key="2">
    <source>
        <dbReference type="EMBL" id="CAF4923003.1"/>
    </source>
</evidence>
<evidence type="ECO:0000256" key="1">
    <source>
        <dbReference type="SAM" id="MobiDB-lite"/>
    </source>
</evidence>
<accession>A0A821WHV8</accession>
<protein>
    <submittedName>
        <fullName evidence="2">Uncharacterized protein</fullName>
    </submittedName>
</protein>
<organism evidence="2 3">
    <name type="scientific">Rotaria socialis</name>
    <dbReference type="NCBI Taxonomy" id="392032"/>
    <lineage>
        <taxon>Eukaryota</taxon>
        <taxon>Metazoa</taxon>
        <taxon>Spiralia</taxon>
        <taxon>Gnathifera</taxon>
        <taxon>Rotifera</taxon>
        <taxon>Eurotatoria</taxon>
        <taxon>Bdelloidea</taxon>
        <taxon>Philodinida</taxon>
        <taxon>Philodinidae</taxon>
        <taxon>Rotaria</taxon>
    </lineage>
</organism>
<proteinExistence type="predicted"/>
<feature type="non-terminal residue" evidence="2">
    <location>
        <position position="45"/>
    </location>
</feature>
<sequence>MLLQTRSQQLKDYEKQERALDALKKQGHSSKQASAKVGKREEQKS</sequence>
<evidence type="ECO:0000313" key="3">
    <source>
        <dbReference type="Proteomes" id="UP000663873"/>
    </source>
</evidence>
<keyword evidence="3" id="KW-1185">Reference proteome</keyword>